<proteinExistence type="inferred from homology"/>
<dbReference type="Pfam" id="PF01329">
    <property type="entry name" value="Pterin_4a"/>
    <property type="match status" value="1"/>
</dbReference>
<dbReference type="InterPro" id="IPR001533">
    <property type="entry name" value="Pterin_deHydtase"/>
</dbReference>
<gene>
    <name evidence="5" type="ORF">MVES_001625</name>
</gene>
<sequence>MLLRLRSGWTLAPQPPADDRVQDTLPDALHKVYRFKNFRTAAAFVQQIGNESETQKHHPAILLEWGSVAVWWWSHALEGLHENDYIMAARTDKLAEHAEGYTP</sequence>
<evidence type="ECO:0000256" key="3">
    <source>
        <dbReference type="ARBA" id="ARBA00013252"/>
    </source>
</evidence>
<evidence type="ECO:0000256" key="4">
    <source>
        <dbReference type="ARBA" id="ARBA00023239"/>
    </source>
</evidence>
<dbReference type="Gene3D" id="3.30.1360.20">
    <property type="entry name" value="Transcriptional coactivator/pterin dehydratase"/>
    <property type="match status" value="1"/>
</dbReference>
<name>A0A2N1JCS7_9BASI</name>
<dbReference type="GO" id="GO:0008124">
    <property type="term" value="F:4-alpha-hydroxytetrahydrobiopterin dehydratase activity"/>
    <property type="evidence" value="ECO:0007669"/>
    <property type="project" value="UniProtKB-EC"/>
</dbReference>
<dbReference type="EC" id="4.2.1.96" evidence="3"/>
<protein>
    <recommendedName>
        <fullName evidence="3">4a-hydroxytetrahydrobiopterin dehydratase</fullName>
        <ecNumber evidence="3">4.2.1.96</ecNumber>
    </recommendedName>
</protein>
<evidence type="ECO:0000256" key="1">
    <source>
        <dbReference type="ARBA" id="ARBA00001554"/>
    </source>
</evidence>
<keyword evidence="6" id="KW-1185">Reference proteome</keyword>
<evidence type="ECO:0000313" key="6">
    <source>
        <dbReference type="Proteomes" id="UP000232875"/>
    </source>
</evidence>
<dbReference type="PANTHER" id="PTHR42805:SF1">
    <property type="entry name" value="PTERIN-4-ALPHA-CARBINOLAMINE DEHYDRATASE-RELATED"/>
    <property type="match status" value="1"/>
</dbReference>
<dbReference type="STRING" id="2020962.A0A2N1JCS7"/>
<accession>A0A2N1JCS7</accession>
<dbReference type="InterPro" id="IPR050376">
    <property type="entry name" value="Pterin-4-alpha-carb_dehyd"/>
</dbReference>
<comment type="catalytic activity">
    <reaction evidence="1">
        <text>(4aS,6R)-4a-hydroxy-L-erythro-5,6,7,8-tetrahydrobiopterin = (6R)-L-erythro-6,7-dihydrobiopterin + H2O</text>
        <dbReference type="Rhea" id="RHEA:11920"/>
        <dbReference type="ChEBI" id="CHEBI:15377"/>
        <dbReference type="ChEBI" id="CHEBI:15642"/>
        <dbReference type="ChEBI" id="CHEBI:43120"/>
        <dbReference type="EC" id="4.2.1.96"/>
    </reaction>
</comment>
<comment type="similarity">
    <text evidence="2">Belongs to the pterin-4-alpha-carbinolamine dehydratase family.</text>
</comment>
<dbReference type="SUPFAM" id="SSF55248">
    <property type="entry name" value="PCD-like"/>
    <property type="match status" value="1"/>
</dbReference>
<dbReference type="PANTHER" id="PTHR42805">
    <property type="entry name" value="PTERIN-4-ALPHA-CARBINOLAMINE DEHYDRATASE-RELATED"/>
    <property type="match status" value="1"/>
</dbReference>
<dbReference type="AlphaFoldDB" id="A0A2N1JCS7"/>
<dbReference type="GO" id="GO:0006729">
    <property type="term" value="P:tetrahydrobiopterin biosynthetic process"/>
    <property type="evidence" value="ECO:0007669"/>
    <property type="project" value="InterPro"/>
</dbReference>
<dbReference type="Proteomes" id="UP000232875">
    <property type="component" value="Unassembled WGS sequence"/>
</dbReference>
<dbReference type="OrthoDB" id="277398at2759"/>
<evidence type="ECO:0000313" key="5">
    <source>
        <dbReference type="EMBL" id="PKI84322.1"/>
    </source>
</evidence>
<dbReference type="EMBL" id="KZ454989">
    <property type="protein sequence ID" value="PKI84322.1"/>
    <property type="molecule type" value="Genomic_DNA"/>
</dbReference>
<reference evidence="5 6" key="1">
    <citation type="submission" date="2017-10" db="EMBL/GenBank/DDBJ databases">
        <title>A novel species of cold-tolerant Malassezia isolated from bats.</title>
        <authorList>
            <person name="Lorch J.M."/>
            <person name="Palmer J.M."/>
            <person name="Vanderwolf K.J."/>
            <person name="Schmidt K.Z."/>
            <person name="Verant M.L."/>
            <person name="Weller T.J."/>
            <person name="Blehert D.S."/>
        </authorList>
    </citation>
    <scope>NUCLEOTIDE SEQUENCE [LARGE SCALE GENOMIC DNA]</scope>
    <source>
        <strain evidence="5 6">NWHC:44797-103</strain>
    </source>
</reference>
<dbReference type="InterPro" id="IPR036428">
    <property type="entry name" value="PCD_sf"/>
</dbReference>
<organism evidence="5 6">
    <name type="scientific">Malassezia vespertilionis</name>
    <dbReference type="NCBI Taxonomy" id="2020962"/>
    <lineage>
        <taxon>Eukaryota</taxon>
        <taxon>Fungi</taxon>
        <taxon>Dikarya</taxon>
        <taxon>Basidiomycota</taxon>
        <taxon>Ustilaginomycotina</taxon>
        <taxon>Malasseziomycetes</taxon>
        <taxon>Malasseziales</taxon>
        <taxon>Malasseziaceae</taxon>
        <taxon>Malassezia</taxon>
    </lineage>
</organism>
<evidence type="ECO:0000256" key="2">
    <source>
        <dbReference type="ARBA" id="ARBA00006472"/>
    </source>
</evidence>
<keyword evidence="4" id="KW-0456">Lyase</keyword>